<feature type="transmembrane region" description="Helical" evidence="1">
    <location>
        <begin position="127"/>
        <end position="155"/>
    </location>
</feature>
<keyword evidence="1" id="KW-0812">Transmembrane</keyword>
<dbReference type="AlphaFoldDB" id="A0A431WWW0"/>
<gene>
    <name evidence="2" type="ORF">EKG38_06745</name>
</gene>
<dbReference type="Proteomes" id="UP000267448">
    <property type="component" value="Unassembled WGS sequence"/>
</dbReference>
<protein>
    <submittedName>
        <fullName evidence="2">DUF4386 family protein</fullName>
    </submittedName>
</protein>
<dbReference type="EMBL" id="RXNU01000003">
    <property type="protein sequence ID" value="RTR39823.1"/>
    <property type="molecule type" value="Genomic_DNA"/>
</dbReference>
<dbReference type="RefSeq" id="WP_126519828.1">
    <property type="nucleotide sequence ID" value="NZ_RXNU01000003.1"/>
</dbReference>
<feature type="transmembrane region" description="Helical" evidence="1">
    <location>
        <begin position="7"/>
        <end position="30"/>
    </location>
</feature>
<comment type="caution">
    <text evidence="2">The sequence shown here is derived from an EMBL/GenBank/DDBJ whole genome shotgun (WGS) entry which is preliminary data.</text>
</comment>
<feature type="transmembrane region" description="Helical" evidence="1">
    <location>
        <begin position="50"/>
        <end position="75"/>
    </location>
</feature>
<keyword evidence="1" id="KW-1133">Transmembrane helix</keyword>
<proteinExistence type="predicted"/>
<feature type="transmembrane region" description="Helical" evidence="1">
    <location>
        <begin position="192"/>
        <end position="210"/>
    </location>
</feature>
<accession>A0A431WWW0</accession>
<evidence type="ECO:0000313" key="3">
    <source>
        <dbReference type="Proteomes" id="UP000267448"/>
    </source>
</evidence>
<keyword evidence="3" id="KW-1185">Reference proteome</keyword>
<evidence type="ECO:0000256" key="1">
    <source>
        <dbReference type="SAM" id="Phobius"/>
    </source>
</evidence>
<name>A0A431WWW0_9GAMM</name>
<keyword evidence="1" id="KW-0472">Membrane</keyword>
<evidence type="ECO:0000313" key="2">
    <source>
        <dbReference type="EMBL" id="RTR39823.1"/>
    </source>
</evidence>
<dbReference type="OrthoDB" id="1162205at2"/>
<sequence length="225" mass="24162">MNSLQKIGGVAALFEAVIYISAFVFFGAIWEFPADANAVQQFTFLADNQLILSLFNLAMYVLFGIFLAVLVLALYQRVKDKAPALSQLASIFGIVWVGLVIASGMIANIGLGVAIEISADDPKQAMTIWLVINTLVEALGGGNEIVGGLWVLLLSLAALRANEFHKLLNYLGVFIGLAGIFTIYPAEILTEVFGLGQILWFAWLGVVMLVKSPELAGASVVEPAR</sequence>
<organism evidence="2 3">
    <name type="scientific">Shewanella canadensis</name>
    <dbReference type="NCBI Taxonomy" id="271096"/>
    <lineage>
        <taxon>Bacteria</taxon>
        <taxon>Pseudomonadati</taxon>
        <taxon>Pseudomonadota</taxon>
        <taxon>Gammaproteobacteria</taxon>
        <taxon>Alteromonadales</taxon>
        <taxon>Shewanellaceae</taxon>
        <taxon>Shewanella</taxon>
    </lineage>
</organism>
<feature type="transmembrane region" description="Helical" evidence="1">
    <location>
        <begin position="87"/>
        <end position="115"/>
    </location>
</feature>
<feature type="transmembrane region" description="Helical" evidence="1">
    <location>
        <begin position="167"/>
        <end position="186"/>
    </location>
</feature>
<reference evidence="2 3" key="1">
    <citation type="submission" date="2018-12" db="EMBL/GenBank/DDBJ databases">
        <authorList>
            <person name="Yu L."/>
        </authorList>
    </citation>
    <scope>NUCLEOTIDE SEQUENCE [LARGE SCALE GENOMIC DNA]</scope>
    <source>
        <strain evidence="2 3">HAW-EB2</strain>
    </source>
</reference>